<comment type="caution">
    <text evidence="6">The sequence shown here is derived from an EMBL/GenBank/DDBJ whole genome shotgun (WGS) entry which is preliminary data.</text>
</comment>
<evidence type="ECO:0000256" key="1">
    <source>
        <dbReference type="ARBA" id="ARBA00022801"/>
    </source>
</evidence>
<accession>U7VE01</accession>
<dbReference type="InterPro" id="IPR037483">
    <property type="entry name" value="YjjU-like"/>
</dbReference>
<dbReference type="PANTHER" id="PTHR14226:SF25">
    <property type="entry name" value="PHOSPHOESTERASE"/>
    <property type="match status" value="1"/>
</dbReference>
<dbReference type="InterPro" id="IPR002641">
    <property type="entry name" value="PNPLA_dom"/>
</dbReference>
<name>U7VE01_9FUSO</name>
<evidence type="ECO:0000256" key="3">
    <source>
        <dbReference type="ARBA" id="ARBA00023098"/>
    </source>
</evidence>
<dbReference type="STRING" id="1319815.HMPREF0202_00398"/>
<dbReference type="PANTHER" id="PTHR14226">
    <property type="entry name" value="NEUROPATHY TARGET ESTERASE/SWISS CHEESE D.MELANOGASTER"/>
    <property type="match status" value="1"/>
</dbReference>
<dbReference type="Proteomes" id="UP000017081">
    <property type="component" value="Unassembled WGS sequence"/>
</dbReference>
<proteinExistence type="predicted"/>
<dbReference type="Pfam" id="PF19890">
    <property type="entry name" value="DUF6363"/>
    <property type="match status" value="1"/>
</dbReference>
<dbReference type="Gene3D" id="3.40.1090.10">
    <property type="entry name" value="Cytosolic phospholipase A2 catalytic domain"/>
    <property type="match status" value="2"/>
</dbReference>
<dbReference type="GO" id="GO:0016787">
    <property type="term" value="F:hydrolase activity"/>
    <property type="evidence" value="ECO:0007669"/>
    <property type="project" value="UniProtKB-UniRule"/>
</dbReference>
<evidence type="ECO:0000313" key="6">
    <source>
        <dbReference type="EMBL" id="ERT69706.1"/>
    </source>
</evidence>
<reference evidence="6 7" key="1">
    <citation type="submission" date="2013-08" db="EMBL/GenBank/DDBJ databases">
        <authorList>
            <person name="Weinstock G."/>
            <person name="Sodergren E."/>
            <person name="Wylie T."/>
            <person name="Fulton L."/>
            <person name="Fulton R."/>
            <person name="Fronick C."/>
            <person name="O'Laughlin M."/>
            <person name="Godfrey J."/>
            <person name="Miner T."/>
            <person name="Herter B."/>
            <person name="Appelbaum E."/>
            <person name="Cordes M."/>
            <person name="Lek S."/>
            <person name="Wollam A."/>
            <person name="Pepin K.H."/>
            <person name="Palsikar V.B."/>
            <person name="Mitreva M."/>
            <person name="Wilson R.K."/>
        </authorList>
    </citation>
    <scope>NUCLEOTIDE SEQUENCE [LARGE SCALE GENOMIC DNA]</scope>
    <source>
        <strain evidence="6 7">ATCC BAA-474</strain>
    </source>
</reference>
<keyword evidence="7" id="KW-1185">Reference proteome</keyword>
<dbReference type="HOGENOM" id="CLU_048271_1_0_0"/>
<dbReference type="InterPro" id="IPR045943">
    <property type="entry name" value="DUF6363"/>
</dbReference>
<dbReference type="PATRIC" id="fig|1319815.3.peg.382"/>
<dbReference type="SUPFAM" id="SSF52151">
    <property type="entry name" value="FabD/lysophospholipase-like"/>
    <property type="match status" value="1"/>
</dbReference>
<dbReference type="InterPro" id="IPR050301">
    <property type="entry name" value="NTE"/>
</dbReference>
<dbReference type="Pfam" id="PF01734">
    <property type="entry name" value="Patatin"/>
    <property type="match status" value="1"/>
</dbReference>
<keyword evidence="1 4" id="KW-0378">Hydrolase</keyword>
<dbReference type="eggNOG" id="COG4667">
    <property type="taxonomic scope" value="Bacteria"/>
</dbReference>
<dbReference type="PROSITE" id="PS51635">
    <property type="entry name" value="PNPLA"/>
    <property type="match status" value="1"/>
</dbReference>
<feature type="short sequence motif" description="GXSXG" evidence="4">
    <location>
        <begin position="37"/>
        <end position="41"/>
    </location>
</feature>
<feature type="short sequence motif" description="DGA/G" evidence="4">
    <location>
        <begin position="162"/>
        <end position="164"/>
    </location>
</feature>
<evidence type="ECO:0000259" key="5">
    <source>
        <dbReference type="PROSITE" id="PS51635"/>
    </source>
</evidence>
<gene>
    <name evidence="6" type="ORF">HMPREF0202_00398</name>
</gene>
<keyword evidence="2 4" id="KW-0442">Lipid degradation</keyword>
<dbReference type="GO" id="GO:0016042">
    <property type="term" value="P:lipid catabolic process"/>
    <property type="evidence" value="ECO:0007669"/>
    <property type="project" value="UniProtKB-UniRule"/>
</dbReference>
<dbReference type="AlphaFoldDB" id="U7VE01"/>
<dbReference type="CDD" id="cd07208">
    <property type="entry name" value="Pat_hypo_Ecoli_yjju_like"/>
    <property type="match status" value="1"/>
</dbReference>
<feature type="short sequence motif" description="GXGXXG" evidence="4">
    <location>
        <begin position="10"/>
        <end position="15"/>
    </location>
</feature>
<dbReference type="RefSeq" id="WP_023049946.1">
    <property type="nucleotide sequence ID" value="NZ_CP173065.2"/>
</dbReference>
<feature type="active site" description="Nucleophile" evidence="4">
    <location>
        <position position="39"/>
    </location>
</feature>
<keyword evidence="3 4" id="KW-0443">Lipid metabolism</keyword>
<dbReference type="EMBL" id="AXZF01000015">
    <property type="protein sequence ID" value="ERT69706.1"/>
    <property type="molecule type" value="Genomic_DNA"/>
</dbReference>
<feature type="domain" description="PNPLA" evidence="5">
    <location>
        <begin position="6"/>
        <end position="175"/>
    </location>
</feature>
<sequence length="292" mass="33698">MDNIGLVLEGGGLRGAYTSGILDYFLSKQLHFKYTIGVSAGAIYSASYASRQKRRNIDIILKYLNDERYMGYKYLIKNGSYINVDFAYRKMTYELAPFDFETFYNCDLEFKVGAFNCIKGRTEFFSKKDFKGTDDLLESLIASGSLPFFSKETTINEKIYLDGGIASPIPIAQSILDGNSKNVVILTEDEGYKKEPLKLQPLIKLYYRKYPKVAEALIKRHLVYNRTLKDIQELENKGDVFVFRPSEIVVVDRLERDLNKIKALYNLGLKDAKENYERLLNWMNNKNEESQE</sequence>
<evidence type="ECO:0000256" key="4">
    <source>
        <dbReference type="PROSITE-ProRule" id="PRU01161"/>
    </source>
</evidence>
<dbReference type="InterPro" id="IPR016035">
    <property type="entry name" value="Acyl_Trfase/lysoPLipase"/>
</dbReference>
<organism evidence="6 7">
    <name type="scientific">Cetobacterium somerae ATCC BAA-474</name>
    <dbReference type="NCBI Taxonomy" id="1319815"/>
    <lineage>
        <taxon>Bacteria</taxon>
        <taxon>Fusobacteriati</taxon>
        <taxon>Fusobacteriota</taxon>
        <taxon>Fusobacteriia</taxon>
        <taxon>Fusobacteriales</taxon>
        <taxon>Fusobacteriaceae</taxon>
        <taxon>Cetobacterium</taxon>
    </lineage>
</organism>
<feature type="active site" description="Proton acceptor" evidence="4">
    <location>
        <position position="162"/>
    </location>
</feature>
<protein>
    <submittedName>
        <fullName evidence="6">Phospholipase, patatin family</fullName>
    </submittedName>
</protein>
<evidence type="ECO:0000256" key="2">
    <source>
        <dbReference type="ARBA" id="ARBA00022963"/>
    </source>
</evidence>
<evidence type="ECO:0000313" key="7">
    <source>
        <dbReference type="Proteomes" id="UP000017081"/>
    </source>
</evidence>